<evidence type="ECO:0000313" key="1">
    <source>
        <dbReference type="EMBL" id="RCK78711.1"/>
    </source>
</evidence>
<gene>
    <name evidence="1" type="ORF">OZSIB_1238</name>
</gene>
<accession>A0A367ZMY8</accession>
<dbReference type="AlphaFoldDB" id="A0A367ZMY8"/>
<name>A0A367ZMY8_9BACT</name>
<organism evidence="1 2">
    <name type="scientific">Candidatus Ozemobacter sibiricus</name>
    <dbReference type="NCBI Taxonomy" id="2268124"/>
    <lineage>
        <taxon>Bacteria</taxon>
        <taxon>Candidatus Ozemobacteria</taxon>
        <taxon>Candidatus Ozemobacterales</taxon>
        <taxon>Candidatus Ozemobacteraceae</taxon>
        <taxon>Candidatus Ozemobacter</taxon>
    </lineage>
</organism>
<proteinExistence type="predicted"/>
<protein>
    <submittedName>
        <fullName evidence="1">Uncharacterized protein</fullName>
    </submittedName>
</protein>
<comment type="caution">
    <text evidence="1">The sequence shown here is derived from an EMBL/GenBank/DDBJ whole genome shotgun (WGS) entry which is preliminary data.</text>
</comment>
<dbReference type="Proteomes" id="UP000252355">
    <property type="component" value="Unassembled WGS sequence"/>
</dbReference>
<dbReference type="EMBL" id="QOQW01000020">
    <property type="protein sequence ID" value="RCK78711.1"/>
    <property type="molecule type" value="Genomic_DNA"/>
</dbReference>
<evidence type="ECO:0000313" key="2">
    <source>
        <dbReference type="Proteomes" id="UP000252355"/>
    </source>
</evidence>
<sequence>MQNLTYLKPQILDNIRRRFPEARITTIQGRLGTIHPLVQETPARAWPDWRLQPEIDLPEVGSPELRQKIQTCRRKLRARLQGLAAEGYHLCRKCSSNLVPRALEICSICQQRARELDLAQTRHLLCDTPWLTFEETREQVPGLQKLEFDALRSELAGEARSRVRALGEALRQGFETSLWMTMRYEMIRAVIFETGLPPHLVDLDDPTGRFHLEPEWAGYLALGLQEAPEC</sequence>
<reference evidence="1 2" key="1">
    <citation type="submission" date="2018-05" db="EMBL/GenBank/DDBJ databases">
        <title>A metagenomic window into the 2 km-deep terrestrial subsurface aquifer revealed taxonomically and functionally diverse microbial community comprising novel uncultured bacterial lineages.</title>
        <authorList>
            <person name="Kadnikov V.V."/>
            <person name="Mardanov A.V."/>
            <person name="Beletsky A.V."/>
            <person name="Banks D."/>
            <person name="Pimenov N.V."/>
            <person name="Frank Y.A."/>
            <person name="Karnachuk O.V."/>
            <person name="Ravin N.V."/>
        </authorList>
    </citation>
    <scope>NUCLEOTIDE SEQUENCE [LARGE SCALE GENOMIC DNA]</scope>
    <source>
        <strain evidence="1">BY5</strain>
    </source>
</reference>